<dbReference type="GO" id="GO:0005634">
    <property type="term" value="C:nucleus"/>
    <property type="evidence" value="ECO:0007669"/>
    <property type="project" value="TreeGrafter"/>
</dbReference>
<dbReference type="GO" id="GO:0006950">
    <property type="term" value="P:response to stress"/>
    <property type="evidence" value="ECO:0007669"/>
    <property type="project" value="UniProtKB-ARBA"/>
</dbReference>
<dbReference type="InterPro" id="IPR036910">
    <property type="entry name" value="HMG_box_dom_sf"/>
</dbReference>
<feature type="compositionally biased region" description="Basic and acidic residues" evidence="1">
    <location>
        <begin position="313"/>
        <end position="322"/>
    </location>
</feature>
<proteinExistence type="predicted"/>
<dbReference type="PANTHER" id="PTHR23099:SF0">
    <property type="entry name" value="GERM CELL NUCLEAR ACIDIC PROTEIN"/>
    <property type="match status" value="1"/>
</dbReference>
<sequence>MTYGSSSEEDEFPDVEVMIRKHKQKTQGKQRDGNKENALKAPKSTTVEKLERKGKDKQGGSSAPATAVKATPLRRRKLGQAGQTIGSSLLKPWNDSEDTSNAPGDGISKLKTSRGARSREGSAESSTVASTNDLLDRAPVKVRQTGSRTASSSIEHEDDIVVEERKKPRRLITRGERKAMDQSSSKELAKAQIHVSESEEEGAIDDSKYDLGFSEDGMSDFIISADEVGAEASDSESDIFLTPPKRRSRSPSETLRKPRRVLSPSKDPATTASKRTDPAISLEKPSKPASKEHSNDNVPRDKASTAPKPARTNKGDLEDAFRKLQIFNEDSDPDDMPVKGKNPILEPMTPRKTLTASPLKTPKIPLSPWKPEHKEFWDPEVNFAWIDKHSPPKKSSSPKKLDLTGGASTSDFKAELKRRYGNSPEKRDAKKAFDAIKEDLARSFLRELDERITEGRLERLTECTGGLRIVWSNTLNSTAGRAHWKCKTITTTSRQPTSSSSSSTSASSTTTTVKQHQAHIELATKVLTNTPDLLNTVAHEFCHLAVFILDGKPKSAHGPEFKAWGARCGAAFGRDRGIEVTTKHSYDIEYKYIWRCDECAAEVRRHSKSVNTSRQRCGGCRGVLVQVKPVPRGGGNTNTGTSADGKKGGGVAAADGVGGGKPASRKQSAWQEFMAWEMKEISAANKGMSFKDRMAVISARWNEQQIGGGKERAGAVEVIEIRDDGDRDKGVVKGQVGATYDLFS</sequence>
<name>A0AAI8YLC5_9PEZI</name>
<dbReference type="EMBL" id="CAUWAG010000012">
    <property type="protein sequence ID" value="CAJ2508840.1"/>
    <property type="molecule type" value="Genomic_DNA"/>
</dbReference>
<dbReference type="Pfam" id="PF10263">
    <property type="entry name" value="SprT-like"/>
    <property type="match status" value="1"/>
</dbReference>
<feature type="region of interest" description="Disordered" evidence="1">
    <location>
        <begin position="1"/>
        <end position="366"/>
    </location>
</feature>
<gene>
    <name evidence="3" type="ORF">KHLLAP_LOCUS9308</name>
</gene>
<organism evidence="3 4">
    <name type="scientific">Anthostomella pinea</name>
    <dbReference type="NCBI Taxonomy" id="933095"/>
    <lineage>
        <taxon>Eukaryota</taxon>
        <taxon>Fungi</taxon>
        <taxon>Dikarya</taxon>
        <taxon>Ascomycota</taxon>
        <taxon>Pezizomycotina</taxon>
        <taxon>Sordariomycetes</taxon>
        <taxon>Xylariomycetidae</taxon>
        <taxon>Xylariales</taxon>
        <taxon>Xylariaceae</taxon>
        <taxon>Anthostomella</taxon>
    </lineage>
</organism>
<keyword evidence="4" id="KW-1185">Reference proteome</keyword>
<feature type="region of interest" description="Disordered" evidence="1">
    <location>
        <begin position="631"/>
        <end position="664"/>
    </location>
</feature>
<comment type="caution">
    <text evidence="3">The sequence shown here is derived from an EMBL/GenBank/DDBJ whole genome shotgun (WGS) entry which is preliminary data.</text>
</comment>
<feature type="compositionally biased region" description="Polar residues" evidence="1">
    <location>
        <begin position="123"/>
        <end position="133"/>
    </location>
</feature>
<reference evidence="3" key="1">
    <citation type="submission" date="2023-10" db="EMBL/GenBank/DDBJ databases">
        <authorList>
            <person name="Hackl T."/>
        </authorList>
    </citation>
    <scope>NUCLEOTIDE SEQUENCE</scope>
</reference>
<evidence type="ECO:0000256" key="1">
    <source>
        <dbReference type="SAM" id="MobiDB-lite"/>
    </source>
</evidence>
<dbReference type="SUPFAM" id="SSF47095">
    <property type="entry name" value="HMG-box"/>
    <property type="match status" value="1"/>
</dbReference>
<dbReference type="Proteomes" id="UP001295740">
    <property type="component" value="Unassembled WGS sequence"/>
</dbReference>
<feature type="compositionally biased region" description="Basic and acidic residues" evidence="1">
    <location>
        <begin position="29"/>
        <end position="38"/>
    </location>
</feature>
<evidence type="ECO:0000313" key="4">
    <source>
        <dbReference type="Proteomes" id="UP001295740"/>
    </source>
</evidence>
<feature type="compositionally biased region" description="Basic and acidic residues" evidence="1">
    <location>
        <begin position="284"/>
        <end position="303"/>
    </location>
</feature>
<feature type="compositionally biased region" description="Gly residues" evidence="1">
    <location>
        <begin position="648"/>
        <end position="661"/>
    </location>
</feature>
<feature type="compositionally biased region" description="Basic and acidic residues" evidence="1">
    <location>
        <begin position="46"/>
        <end position="58"/>
    </location>
</feature>
<accession>A0AAI8YLC5</accession>
<evidence type="ECO:0000259" key="2">
    <source>
        <dbReference type="SMART" id="SM00731"/>
    </source>
</evidence>
<evidence type="ECO:0000313" key="3">
    <source>
        <dbReference type="EMBL" id="CAJ2508840.1"/>
    </source>
</evidence>
<dbReference type="AlphaFoldDB" id="A0AAI8YLC5"/>
<dbReference type="InterPro" id="IPR006640">
    <property type="entry name" value="SprT-like_domain"/>
</dbReference>
<feature type="domain" description="SprT-like" evidence="2">
    <location>
        <begin position="446"/>
        <end position="627"/>
    </location>
</feature>
<dbReference type="PANTHER" id="PTHR23099">
    <property type="entry name" value="TRANSCRIPTIONAL REGULATOR"/>
    <property type="match status" value="1"/>
</dbReference>
<feature type="region of interest" description="Disordered" evidence="1">
    <location>
        <begin position="388"/>
        <end position="407"/>
    </location>
</feature>
<feature type="region of interest" description="Disordered" evidence="1">
    <location>
        <begin position="489"/>
        <end position="512"/>
    </location>
</feature>
<dbReference type="SMART" id="SM00731">
    <property type="entry name" value="SprT"/>
    <property type="match status" value="1"/>
</dbReference>
<feature type="compositionally biased region" description="Polar residues" evidence="1">
    <location>
        <begin position="144"/>
        <end position="153"/>
    </location>
</feature>
<protein>
    <submittedName>
        <fullName evidence="3">Uu.00g138660.m01.CDS01</fullName>
    </submittedName>
</protein>